<organism evidence="1 2">
    <name type="scientific">Selenomonas sputigena</name>
    <dbReference type="NCBI Taxonomy" id="69823"/>
    <lineage>
        <taxon>Bacteria</taxon>
        <taxon>Bacillati</taxon>
        <taxon>Bacillota</taxon>
        <taxon>Negativicutes</taxon>
        <taxon>Selenomonadales</taxon>
        <taxon>Selenomonadaceae</taxon>
        <taxon>Selenomonas</taxon>
    </lineage>
</organism>
<comment type="caution">
    <text evidence="1">The sequence shown here is derived from an EMBL/GenBank/DDBJ whole genome shotgun (WGS) entry which is preliminary data.</text>
</comment>
<sequence length="73" mass="8158">METQEYLEILRSIRDCAFATMDRNGLPAVRIIDVMLSVRSSASRKVSRTRSALRTACTADFVLKAAPQNRLKG</sequence>
<gene>
    <name evidence="1" type="ORF">QCO44_06620</name>
</gene>
<dbReference type="InterPro" id="IPR012349">
    <property type="entry name" value="Split_barrel_FMN-bd"/>
</dbReference>
<reference evidence="1 2" key="1">
    <citation type="submission" date="2023-04" db="EMBL/GenBank/DDBJ databases">
        <title>Genome Sequence of Selenomonas sputigena ATCC 33150.</title>
        <authorList>
            <person name="Miller D.P."/>
            <person name="Anvari S."/>
            <person name="Polson S.W."/>
            <person name="Macdonald M."/>
            <person name="Mcdowell J.V."/>
        </authorList>
    </citation>
    <scope>NUCLEOTIDE SEQUENCE [LARGE SCALE GENOMIC DNA]</scope>
    <source>
        <strain evidence="1 2">ATCC 33150</strain>
    </source>
</reference>
<evidence type="ECO:0000313" key="2">
    <source>
        <dbReference type="Proteomes" id="UP001559623"/>
    </source>
</evidence>
<protein>
    <recommendedName>
        <fullName evidence="3">Pyridoxamine 5'-phosphate oxidase putative domain-containing protein</fullName>
    </recommendedName>
</protein>
<evidence type="ECO:0008006" key="3">
    <source>
        <dbReference type="Google" id="ProtNLM"/>
    </source>
</evidence>
<evidence type="ECO:0000313" key="1">
    <source>
        <dbReference type="EMBL" id="MEX5285312.1"/>
    </source>
</evidence>
<proteinExistence type="predicted"/>
<dbReference type="EMBL" id="JARVLH010000003">
    <property type="protein sequence ID" value="MEX5285312.1"/>
    <property type="molecule type" value="Genomic_DNA"/>
</dbReference>
<dbReference type="Proteomes" id="UP001559623">
    <property type="component" value="Unassembled WGS sequence"/>
</dbReference>
<keyword evidence="2" id="KW-1185">Reference proteome</keyword>
<accession>A0ABV3X6U9</accession>
<name>A0ABV3X6U9_9FIRM</name>
<dbReference type="RefSeq" id="WP_368847039.1">
    <property type="nucleotide sequence ID" value="NZ_CP194411.1"/>
</dbReference>
<dbReference type="Gene3D" id="2.30.110.10">
    <property type="entry name" value="Electron Transport, Fmn-binding Protein, Chain A"/>
    <property type="match status" value="1"/>
</dbReference>